<feature type="transmembrane region" description="Helical" evidence="2">
    <location>
        <begin position="106"/>
        <end position="128"/>
    </location>
</feature>
<dbReference type="RefSeq" id="WP_078975065.1">
    <property type="nucleotide sequence ID" value="NZ_MWQN01000001.1"/>
</dbReference>
<keyword evidence="2" id="KW-1133">Transmembrane helix</keyword>
<evidence type="ECO:0000256" key="1">
    <source>
        <dbReference type="SAM" id="MobiDB-lite"/>
    </source>
</evidence>
<name>A0A1T3NVY2_9ACTN</name>
<feature type="transmembrane region" description="Helical" evidence="2">
    <location>
        <begin position="148"/>
        <end position="166"/>
    </location>
</feature>
<dbReference type="Proteomes" id="UP000190037">
    <property type="component" value="Unassembled WGS sequence"/>
</dbReference>
<dbReference type="STRING" id="159449.B4N89_07475"/>
<organism evidence="3 4">
    <name type="scientific">Embleya scabrispora</name>
    <dbReference type="NCBI Taxonomy" id="159449"/>
    <lineage>
        <taxon>Bacteria</taxon>
        <taxon>Bacillati</taxon>
        <taxon>Actinomycetota</taxon>
        <taxon>Actinomycetes</taxon>
        <taxon>Kitasatosporales</taxon>
        <taxon>Streptomycetaceae</taxon>
        <taxon>Embleya</taxon>
    </lineage>
</organism>
<evidence type="ECO:0000256" key="2">
    <source>
        <dbReference type="SAM" id="Phobius"/>
    </source>
</evidence>
<accession>A0A1T3NVY2</accession>
<feature type="region of interest" description="Disordered" evidence="1">
    <location>
        <begin position="244"/>
        <end position="288"/>
    </location>
</feature>
<dbReference type="OrthoDB" id="5079801at2"/>
<evidence type="ECO:0000313" key="4">
    <source>
        <dbReference type="Proteomes" id="UP000190037"/>
    </source>
</evidence>
<dbReference type="AlphaFoldDB" id="A0A1T3NVY2"/>
<keyword evidence="4" id="KW-1185">Reference proteome</keyword>
<sequence length="358" mass="36586">MNRKGITRGDAIVILAIVLIFIFSFFKYYEVSATSHGSSSIGSDDGDLLGGGRSESKSWNAWTVDFYPLMPAVVLVPLLAVLLLVIGRFTAQPDKPALGLAPRQWAIAFGVSGAISGFFAPFGAGGMIGDIVEDSAPSRFAVDSGPTVFAWLMMVAGLVAALFLIIGDRIPSLASPLFSPVPQQPWGYPPNATGGYPAPLDPNTGLPMAIDPNTGYPLPNATGGYPAPPGYPATGMGTAAAPMAGVPAHMPPPDPSGSTAAVPEAAPGTGAPGAVESGTGPQSAAETGAQPPEFAQFWFAVPEARPLAPTEGLSKEPVATLRTGQWYLAVAPHPGGVLVDADGVRGVLSDVSGIQRGE</sequence>
<proteinExistence type="predicted"/>
<keyword evidence="2" id="KW-0812">Transmembrane</keyword>
<comment type="caution">
    <text evidence="3">The sequence shown here is derived from an EMBL/GenBank/DDBJ whole genome shotgun (WGS) entry which is preliminary data.</text>
</comment>
<dbReference type="EMBL" id="MWQN01000001">
    <property type="protein sequence ID" value="OPC80812.1"/>
    <property type="molecule type" value="Genomic_DNA"/>
</dbReference>
<feature type="compositionally biased region" description="Low complexity" evidence="1">
    <location>
        <begin position="259"/>
        <end position="276"/>
    </location>
</feature>
<reference evidence="3 4" key="1">
    <citation type="submission" date="2017-03" db="EMBL/GenBank/DDBJ databases">
        <title>Draft genome sequence of Streptomyces scabrisporus NF3, endophyte isolated from Amphipterygium adstringens.</title>
        <authorList>
            <person name="Vazquez M."/>
            <person name="Ceapa C.D."/>
            <person name="Rodriguez Luna D."/>
            <person name="Sanchez Esquivel S."/>
        </authorList>
    </citation>
    <scope>NUCLEOTIDE SEQUENCE [LARGE SCALE GENOMIC DNA]</scope>
    <source>
        <strain evidence="3 4">NF3</strain>
    </source>
</reference>
<keyword evidence="2" id="KW-0472">Membrane</keyword>
<evidence type="ECO:0000313" key="3">
    <source>
        <dbReference type="EMBL" id="OPC80812.1"/>
    </source>
</evidence>
<gene>
    <name evidence="3" type="ORF">B4N89_07475</name>
</gene>
<feature type="transmembrane region" description="Helical" evidence="2">
    <location>
        <begin position="66"/>
        <end position="86"/>
    </location>
</feature>
<feature type="transmembrane region" description="Helical" evidence="2">
    <location>
        <begin position="12"/>
        <end position="29"/>
    </location>
</feature>
<protein>
    <submittedName>
        <fullName evidence="3">Uncharacterized protein</fullName>
    </submittedName>
</protein>